<sequence>MKKHMMASLAMLALLAACNDEYNDKFDILNEILDVKNITMTLEEKDYASISGNSANMELALAKDPEGKTGLAALNVIGEKHYFTEDAPADEYLPAFLEEKYPNADLRSKFTVTYKQYQAPAAYLNDFSKISGYTLSSADYESVWGDRVQASFLSPSTLGKISAILAANVKGAAEGDMVAVEYAYSETEPSIGGGSEQMVYKEVTSVDAEGGNYVFLAPQKDGKLIPFGRLKDESKSYGYMTGEPVTVTDGIITEDVKEHVIKLTPADKVGYKMQRIADEKFIYLKGTFNSFNLNAS</sequence>
<proteinExistence type="predicted"/>
<dbReference type="AlphaFoldDB" id="J9FZ88"/>
<reference evidence="1" key="1">
    <citation type="journal article" date="2012" name="PLoS ONE">
        <title>Gene sets for utilization of primary and secondary nutrition supplies in the distal gut of endangered iberian lynx.</title>
        <authorList>
            <person name="Alcaide M."/>
            <person name="Messina E."/>
            <person name="Richter M."/>
            <person name="Bargiela R."/>
            <person name="Peplies J."/>
            <person name="Huws S.A."/>
            <person name="Newbold C.J."/>
            <person name="Golyshin P.N."/>
            <person name="Simon M.A."/>
            <person name="Lopez G."/>
            <person name="Yakimov M.M."/>
            <person name="Ferrer M."/>
        </authorList>
    </citation>
    <scope>NUCLEOTIDE SEQUENCE</scope>
</reference>
<gene>
    <name evidence="1" type="ORF">EVA_17045</name>
</gene>
<evidence type="ECO:0000313" key="1">
    <source>
        <dbReference type="EMBL" id="EJW94867.1"/>
    </source>
</evidence>
<dbReference type="PROSITE" id="PS51257">
    <property type="entry name" value="PROKAR_LIPOPROTEIN"/>
    <property type="match status" value="1"/>
</dbReference>
<protein>
    <recommendedName>
        <fullName evidence="2">Lipoprotein</fullName>
    </recommendedName>
</protein>
<organism evidence="1">
    <name type="scientific">gut metagenome</name>
    <dbReference type="NCBI Taxonomy" id="749906"/>
    <lineage>
        <taxon>unclassified sequences</taxon>
        <taxon>metagenomes</taxon>
        <taxon>organismal metagenomes</taxon>
    </lineage>
</organism>
<dbReference type="EMBL" id="AMCI01006138">
    <property type="protein sequence ID" value="EJW94867.1"/>
    <property type="molecule type" value="Genomic_DNA"/>
</dbReference>
<accession>J9FZ88</accession>
<evidence type="ECO:0008006" key="2">
    <source>
        <dbReference type="Google" id="ProtNLM"/>
    </source>
</evidence>
<feature type="non-terminal residue" evidence="1">
    <location>
        <position position="296"/>
    </location>
</feature>
<name>J9FZ88_9ZZZZ</name>
<comment type="caution">
    <text evidence="1">The sequence shown here is derived from an EMBL/GenBank/DDBJ whole genome shotgun (WGS) entry which is preliminary data.</text>
</comment>